<dbReference type="EMBL" id="CP001389">
    <property type="protein sequence ID" value="ACP25712.1"/>
    <property type="molecule type" value="Genomic_DNA"/>
</dbReference>
<dbReference type="AlphaFoldDB" id="C3ME43"/>
<reference evidence="2 3" key="1">
    <citation type="journal article" date="2009" name="Appl. Environ. Microbiol.">
        <title>Rhizobium sp. strain NGR234 possesses a remarkable number of secretion systems.</title>
        <authorList>
            <person name="Schmeisser C."/>
            <person name="Liesegang H."/>
            <person name="Krysciak D."/>
            <person name="Bakkou N."/>
            <person name="Le Quere A."/>
            <person name="Wollherr A."/>
            <person name="Heinemeyer I."/>
            <person name="Morgenstern B."/>
            <person name="Pommerening-Roeser A."/>
            <person name="Flores M."/>
            <person name="Palacios R."/>
            <person name="Brenner S."/>
            <person name="Gottschalk G."/>
            <person name="Schmitz R.A."/>
            <person name="Broughton W.J."/>
            <person name="Perret X."/>
            <person name="Strittmatter A.W."/>
            <person name="Streit W.R."/>
        </authorList>
    </citation>
    <scope>NUCLEOTIDE SEQUENCE [LARGE SCALE GENOMIC DNA]</scope>
    <source>
        <strain evidence="3">NBRC 101917 / NGR234</strain>
    </source>
</reference>
<dbReference type="Proteomes" id="UP000001054">
    <property type="component" value="Chromosome"/>
</dbReference>
<sequence>MALLLGQFPGRRKLPVPRETRSNAVRRESHAFILGIQKGQGEGKRGKFKASPQLRVRQANHYRHFDHKLHAHPSLFGRGKSEKHSGRNKQMPRHVPFRIH</sequence>
<keyword evidence="3" id="KW-1185">Reference proteome</keyword>
<name>C3ME43_SINFN</name>
<gene>
    <name evidence="2" type="ordered locus">NGR_c19490</name>
</gene>
<feature type="compositionally biased region" description="Basic residues" evidence="1">
    <location>
        <begin position="86"/>
        <end position="100"/>
    </location>
</feature>
<organism evidence="2 3">
    <name type="scientific">Sinorhizobium fredii (strain NBRC 101917 / NGR234)</name>
    <dbReference type="NCBI Taxonomy" id="394"/>
    <lineage>
        <taxon>Bacteria</taxon>
        <taxon>Pseudomonadati</taxon>
        <taxon>Pseudomonadota</taxon>
        <taxon>Alphaproteobacteria</taxon>
        <taxon>Hyphomicrobiales</taxon>
        <taxon>Rhizobiaceae</taxon>
        <taxon>Sinorhizobium/Ensifer group</taxon>
        <taxon>Sinorhizobium</taxon>
    </lineage>
</organism>
<accession>C3ME43</accession>
<dbReference type="OrthoDB" id="8283458at2"/>
<feature type="region of interest" description="Disordered" evidence="1">
    <location>
        <begin position="1"/>
        <end position="25"/>
    </location>
</feature>
<dbReference type="KEGG" id="rhi:NGR_c19490"/>
<evidence type="ECO:0000313" key="3">
    <source>
        <dbReference type="Proteomes" id="UP000001054"/>
    </source>
</evidence>
<feature type="region of interest" description="Disordered" evidence="1">
    <location>
        <begin position="70"/>
        <end position="100"/>
    </location>
</feature>
<dbReference type="HOGENOM" id="CLU_2303774_0_0_5"/>
<proteinExistence type="predicted"/>
<feature type="compositionally biased region" description="Basic and acidic residues" evidence="1">
    <location>
        <begin position="16"/>
        <end position="25"/>
    </location>
</feature>
<evidence type="ECO:0000256" key="1">
    <source>
        <dbReference type="SAM" id="MobiDB-lite"/>
    </source>
</evidence>
<protein>
    <submittedName>
        <fullName evidence="2">Uncharacterized protein</fullName>
    </submittedName>
</protein>
<dbReference type="STRING" id="394.NGR_c19490"/>
<evidence type="ECO:0000313" key="2">
    <source>
        <dbReference type="EMBL" id="ACP25712.1"/>
    </source>
</evidence>